<feature type="signal peptide" evidence="1">
    <location>
        <begin position="1"/>
        <end position="18"/>
    </location>
</feature>
<comment type="caution">
    <text evidence="2">The sequence shown here is derived from an EMBL/GenBank/DDBJ whole genome shotgun (WGS) entry which is preliminary data.</text>
</comment>
<reference evidence="2 3" key="1">
    <citation type="submission" date="2014-11" db="EMBL/GenBank/DDBJ databases">
        <title>Genome sequence of Flavihumibacter solisilvae 3-3.</title>
        <authorList>
            <person name="Zhou G."/>
            <person name="Li M."/>
            <person name="Wang G."/>
        </authorList>
    </citation>
    <scope>NUCLEOTIDE SEQUENCE [LARGE SCALE GENOMIC DNA]</scope>
    <source>
        <strain evidence="2 3">3-3</strain>
    </source>
</reference>
<sequence>MKVIALFFAMLCFQAVLGQRDIQNFMDSTIQSLHEKGCDSIVGISYRRWNYPGQDTIPGFGDVMIYAEGYLLYKHHNKCYSQKFIDFIYSDGDAANGTFLASIPLELKNENFFALLRRDINQIRFEEVYPYIYTVIDPASKHIAYEKLTPSHETNYLLTFQINDEAIIKHVNPDHILERWAKELPKNLNYNHNASTKLVQYFNDLVEWIFIVENNFKYE</sequence>
<dbReference type="EMBL" id="JSVC01000012">
    <property type="protein sequence ID" value="KIC94498.1"/>
    <property type="molecule type" value="Genomic_DNA"/>
</dbReference>
<dbReference type="AlphaFoldDB" id="A0A0C1LGS3"/>
<dbReference type="Proteomes" id="UP000031408">
    <property type="component" value="Unassembled WGS sequence"/>
</dbReference>
<keyword evidence="1" id="KW-0732">Signal</keyword>
<protein>
    <submittedName>
        <fullName evidence="2">Uncharacterized protein</fullName>
    </submittedName>
</protein>
<name>A0A0C1LGS3_9BACT</name>
<gene>
    <name evidence="2" type="ORF">OI18_11565</name>
</gene>
<evidence type="ECO:0000313" key="2">
    <source>
        <dbReference type="EMBL" id="KIC94498.1"/>
    </source>
</evidence>
<feature type="chain" id="PRO_5002153362" evidence="1">
    <location>
        <begin position="19"/>
        <end position="219"/>
    </location>
</feature>
<evidence type="ECO:0000313" key="3">
    <source>
        <dbReference type="Proteomes" id="UP000031408"/>
    </source>
</evidence>
<evidence type="ECO:0000256" key="1">
    <source>
        <dbReference type="SAM" id="SignalP"/>
    </source>
</evidence>
<accession>A0A0C1LGS3</accession>
<keyword evidence="3" id="KW-1185">Reference proteome</keyword>
<proteinExistence type="predicted"/>
<organism evidence="2 3">
    <name type="scientific">Flavihumibacter solisilvae</name>
    <dbReference type="NCBI Taxonomy" id="1349421"/>
    <lineage>
        <taxon>Bacteria</taxon>
        <taxon>Pseudomonadati</taxon>
        <taxon>Bacteroidota</taxon>
        <taxon>Chitinophagia</taxon>
        <taxon>Chitinophagales</taxon>
        <taxon>Chitinophagaceae</taxon>
        <taxon>Flavihumibacter</taxon>
    </lineage>
</organism>